<dbReference type="Proteomes" id="UP001189122">
    <property type="component" value="Unassembled WGS sequence"/>
</dbReference>
<proteinExistence type="predicted"/>
<dbReference type="EMBL" id="CACRZD030000006">
    <property type="protein sequence ID" value="CAA6661765.1"/>
    <property type="molecule type" value="Genomic_DNA"/>
</dbReference>
<evidence type="ECO:0000313" key="2">
    <source>
        <dbReference type="Proteomes" id="UP001189122"/>
    </source>
</evidence>
<organism evidence="1">
    <name type="scientific">Spirodela intermedia</name>
    <name type="common">Intermediate duckweed</name>
    <dbReference type="NCBI Taxonomy" id="51605"/>
    <lineage>
        <taxon>Eukaryota</taxon>
        <taxon>Viridiplantae</taxon>
        <taxon>Streptophyta</taxon>
        <taxon>Embryophyta</taxon>
        <taxon>Tracheophyta</taxon>
        <taxon>Spermatophyta</taxon>
        <taxon>Magnoliopsida</taxon>
        <taxon>Liliopsida</taxon>
        <taxon>Araceae</taxon>
        <taxon>Lemnoideae</taxon>
        <taxon>Spirodela</taxon>
    </lineage>
</organism>
<dbReference type="EMBL" id="LR743593">
    <property type="protein sequence ID" value="CAA2622096.1"/>
    <property type="molecule type" value="Genomic_DNA"/>
</dbReference>
<sequence length="80" mass="8996">MLPRAIILLRPGTRQLSQNAPSKNLDLVAWSDAFGRHGKWRLEFVTFAEEDGANESLQEYGWPALDGRNITRGACEEQPV</sequence>
<protein>
    <submittedName>
        <fullName evidence="1">Uncharacterized protein</fullName>
    </submittedName>
</protein>
<reference evidence="1 2" key="1">
    <citation type="submission" date="2019-12" db="EMBL/GenBank/DDBJ databases">
        <authorList>
            <person name="Scholz U."/>
            <person name="Mascher M."/>
            <person name="Fiebig A."/>
        </authorList>
    </citation>
    <scope>NUCLEOTIDE SEQUENCE</scope>
</reference>
<evidence type="ECO:0000313" key="1">
    <source>
        <dbReference type="EMBL" id="CAA2622096.1"/>
    </source>
</evidence>
<name>A0A7I8IUT8_SPIIN</name>
<accession>A0A7I8IUT8</accession>
<gene>
    <name evidence="1" type="ORF">SI7747_06008160</name>
</gene>
<dbReference type="AlphaFoldDB" id="A0A7I8IUT8"/>
<keyword evidence="2" id="KW-1185">Reference proteome</keyword>